<organism evidence="4 5">
    <name type="scientific">Durusdinium trenchii</name>
    <dbReference type="NCBI Taxonomy" id="1381693"/>
    <lineage>
        <taxon>Eukaryota</taxon>
        <taxon>Sar</taxon>
        <taxon>Alveolata</taxon>
        <taxon>Dinophyceae</taxon>
        <taxon>Suessiales</taxon>
        <taxon>Symbiodiniaceae</taxon>
        <taxon>Durusdinium</taxon>
    </lineage>
</organism>
<keyword evidence="1" id="KW-0808">Transferase</keyword>
<evidence type="ECO:0000256" key="2">
    <source>
        <dbReference type="SAM" id="MobiDB-lite"/>
    </source>
</evidence>
<dbReference type="InterPro" id="IPR012317">
    <property type="entry name" value="Poly(ADP-ribose)pol_cat_dom"/>
</dbReference>
<dbReference type="EC" id="2.4.2.-" evidence="1"/>
<dbReference type="EMBL" id="CAXAMN010001392">
    <property type="protein sequence ID" value="CAK8994104.1"/>
    <property type="molecule type" value="Genomic_DNA"/>
</dbReference>
<gene>
    <name evidence="4" type="ORF">CCMP2556_LOCUS3510</name>
</gene>
<evidence type="ECO:0000313" key="4">
    <source>
        <dbReference type="EMBL" id="CAK8994104.1"/>
    </source>
</evidence>
<evidence type="ECO:0000313" key="5">
    <source>
        <dbReference type="Proteomes" id="UP001642484"/>
    </source>
</evidence>
<dbReference type="InterPro" id="IPR051712">
    <property type="entry name" value="ARTD-AVP"/>
</dbReference>
<evidence type="ECO:0000256" key="1">
    <source>
        <dbReference type="RuleBase" id="RU362114"/>
    </source>
</evidence>
<dbReference type="Gene3D" id="3.90.228.10">
    <property type="match status" value="1"/>
</dbReference>
<sequence>MAICSYFYEAMPEGIQVERVERWENQAVRVGLGPAEEVELWLFHGTDAVDAVLENGFRISHAQLDSRHNRYGVGVYFARDPRLAHHFAQMSKSGKQTEICQVILARVVVGRCALKAPLKDQRQLLRPEHREPPTGFHSCTSNSAPGREVVVFPGSPGTPAYPAYVITYRMPRDSTRSTSLGNPYREQLLRVDFEDRASSQAFHRYQHHWRATLPRELRAERAERADGSAVRKAGQVPQPLSRRNSCEERRPATQRLASKRPSSAPRMSRRPGAERPAEPEPLEEPVPSIAAPETQEAPKEVPVKTLWIFDEEKSQKGVEVEVPLSCQARRMHMGLCGMSVVTPLATSSQDVFGRATSFSDVCDTKPSCNFRMRWSSCGRCWASQDFVSRRRLESSWQDLSCEDVVHELKVIVQDAVRKACKGGNAGHTKRAGWANSSSHRSCFRSPGPVAIAHRGNLRNKIFPRPFQSLVDKLLQETLE</sequence>
<evidence type="ECO:0000259" key="3">
    <source>
        <dbReference type="PROSITE" id="PS51059"/>
    </source>
</evidence>
<dbReference type="Pfam" id="PF00644">
    <property type="entry name" value="PARP"/>
    <property type="match status" value="1"/>
</dbReference>
<accession>A0ABP0HXE2</accession>
<feature type="region of interest" description="Disordered" evidence="2">
    <location>
        <begin position="221"/>
        <end position="298"/>
    </location>
</feature>
<keyword evidence="5" id="KW-1185">Reference proteome</keyword>
<dbReference type="SUPFAM" id="SSF56399">
    <property type="entry name" value="ADP-ribosylation"/>
    <property type="match status" value="1"/>
</dbReference>
<keyword evidence="1" id="KW-0328">Glycosyltransferase</keyword>
<dbReference type="PANTHER" id="PTHR45740">
    <property type="entry name" value="POLY [ADP-RIBOSE] POLYMERASE"/>
    <property type="match status" value="1"/>
</dbReference>
<dbReference type="PANTHER" id="PTHR45740:SF2">
    <property type="entry name" value="POLY [ADP-RIBOSE] POLYMERASE"/>
    <property type="match status" value="1"/>
</dbReference>
<protein>
    <recommendedName>
        <fullName evidence="1">Poly [ADP-ribose] polymerase</fullName>
        <shortName evidence="1">PARP</shortName>
        <ecNumber evidence="1">2.4.2.-</ecNumber>
    </recommendedName>
</protein>
<comment type="caution">
    <text evidence="4">The sequence shown here is derived from an EMBL/GenBank/DDBJ whole genome shotgun (WGS) entry which is preliminary data.</text>
</comment>
<keyword evidence="1" id="KW-0520">NAD</keyword>
<reference evidence="4 5" key="1">
    <citation type="submission" date="2024-02" db="EMBL/GenBank/DDBJ databases">
        <authorList>
            <person name="Chen Y."/>
            <person name="Shah S."/>
            <person name="Dougan E. K."/>
            <person name="Thang M."/>
            <person name="Chan C."/>
        </authorList>
    </citation>
    <scope>NUCLEOTIDE SEQUENCE [LARGE SCALE GENOMIC DNA]</scope>
</reference>
<dbReference type="Proteomes" id="UP001642484">
    <property type="component" value="Unassembled WGS sequence"/>
</dbReference>
<dbReference type="PROSITE" id="PS51059">
    <property type="entry name" value="PARP_CATALYTIC"/>
    <property type="match status" value="1"/>
</dbReference>
<name>A0ABP0HXE2_9DINO</name>
<proteinExistence type="predicted"/>
<feature type="domain" description="PARP catalytic" evidence="3">
    <location>
        <begin position="1"/>
        <end position="189"/>
    </location>
</feature>